<protein>
    <submittedName>
        <fullName evidence="2">Uncharacterized protein</fullName>
    </submittedName>
</protein>
<evidence type="ECO:0000313" key="2">
    <source>
        <dbReference type="EMBL" id="MBE2999462.1"/>
    </source>
</evidence>
<feature type="transmembrane region" description="Helical" evidence="1">
    <location>
        <begin position="103"/>
        <end position="125"/>
    </location>
</feature>
<dbReference type="EMBL" id="JADBGI010000009">
    <property type="protein sequence ID" value="MBE2999462.1"/>
    <property type="molecule type" value="Genomic_DNA"/>
</dbReference>
<organism evidence="2 3">
    <name type="scientific">Nocardiopsis coralli</name>
    <dbReference type="NCBI Taxonomy" id="2772213"/>
    <lineage>
        <taxon>Bacteria</taxon>
        <taxon>Bacillati</taxon>
        <taxon>Actinomycetota</taxon>
        <taxon>Actinomycetes</taxon>
        <taxon>Streptosporangiales</taxon>
        <taxon>Nocardiopsidaceae</taxon>
        <taxon>Nocardiopsis</taxon>
    </lineage>
</organism>
<name>A0ABR9P6M2_9ACTN</name>
<sequence>MRHVVGFLSGLLLGPLLVLIAGWAFSHLRNLHAGEVSALSGSGPLALCGLAAAGLILAMVAVPPRLTPMLAFGAALTIGAMSAAAMVRMHLLERLPMVPGAEGALVLLPLGVFVPVVVLLLAPLFNTQRWVREADGEVTEEEYFDGLYEEDEPSPARPKHRL</sequence>
<keyword evidence="1" id="KW-0812">Transmembrane</keyword>
<keyword evidence="1" id="KW-1133">Transmembrane helix</keyword>
<keyword evidence="1" id="KW-0472">Membrane</keyword>
<gene>
    <name evidence="2" type="ORF">IDM40_12205</name>
</gene>
<accession>A0ABR9P6M2</accession>
<comment type="caution">
    <text evidence="2">The sequence shown here is derived from an EMBL/GenBank/DDBJ whole genome shotgun (WGS) entry which is preliminary data.</text>
</comment>
<evidence type="ECO:0000256" key="1">
    <source>
        <dbReference type="SAM" id="Phobius"/>
    </source>
</evidence>
<reference evidence="2 3" key="1">
    <citation type="submission" date="2020-09" db="EMBL/GenBank/DDBJ databases">
        <title>Diversity and distribution of actinomycetes associated with coral in the coast of Hainan.</title>
        <authorList>
            <person name="Li F."/>
        </authorList>
    </citation>
    <scope>NUCLEOTIDE SEQUENCE [LARGE SCALE GENOMIC DNA]</scope>
    <source>
        <strain evidence="2 3">HNM0947</strain>
    </source>
</reference>
<feature type="transmembrane region" description="Helical" evidence="1">
    <location>
        <begin position="42"/>
        <end position="62"/>
    </location>
</feature>
<proteinExistence type="predicted"/>
<dbReference type="Proteomes" id="UP000806528">
    <property type="component" value="Unassembled WGS sequence"/>
</dbReference>
<dbReference type="RefSeq" id="WP_193122090.1">
    <property type="nucleotide sequence ID" value="NZ_JADBGI010000009.1"/>
</dbReference>
<feature type="transmembrane region" description="Helical" evidence="1">
    <location>
        <begin position="69"/>
        <end position="91"/>
    </location>
</feature>
<evidence type="ECO:0000313" key="3">
    <source>
        <dbReference type="Proteomes" id="UP000806528"/>
    </source>
</evidence>
<keyword evidence="3" id="KW-1185">Reference proteome</keyword>